<organism evidence="9">
    <name type="scientific">Nippostrongylus brasiliensis</name>
    <name type="common">Rat hookworm</name>
    <dbReference type="NCBI Taxonomy" id="27835"/>
    <lineage>
        <taxon>Eukaryota</taxon>
        <taxon>Metazoa</taxon>
        <taxon>Ecdysozoa</taxon>
        <taxon>Nematoda</taxon>
        <taxon>Chromadorea</taxon>
        <taxon>Rhabditida</taxon>
        <taxon>Rhabditina</taxon>
        <taxon>Rhabditomorpha</taxon>
        <taxon>Strongyloidea</taxon>
        <taxon>Heligmosomidae</taxon>
        <taxon>Nippostrongylus</taxon>
    </lineage>
</organism>
<dbReference type="InterPro" id="IPR000436">
    <property type="entry name" value="Sushi_SCR_CCP_dom"/>
</dbReference>
<dbReference type="AlphaFoldDB" id="A0A158R136"/>
<name>A0A158R136_NIPBR</name>
<dbReference type="Proteomes" id="UP000271162">
    <property type="component" value="Unassembled WGS sequence"/>
</dbReference>
<dbReference type="InterPro" id="IPR051503">
    <property type="entry name" value="ComplSys_Reg/VirEntry_Med"/>
</dbReference>
<evidence type="ECO:0000256" key="2">
    <source>
        <dbReference type="ARBA" id="ARBA00022659"/>
    </source>
</evidence>
<dbReference type="SMART" id="SM00032">
    <property type="entry name" value="CCP"/>
    <property type="match status" value="7"/>
</dbReference>
<gene>
    <name evidence="7" type="ORF">NBR_LOCUS13013</name>
</gene>
<feature type="domain" description="Sushi" evidence="6">
    <location>
        <begin position="404"/>
        <end position="451"/>
    </location>
</feature>
<evidence type="ECO:0000313" key="8">
    <source>
        <dbReference type="Proteomes" id="UP000271162"/>
    </source>
</evidence>
<proteinExistence type="predicted"/>
<evidence type="ECO:0000313" key="9">
    <source>
        <dbReference type="WBParaSite" id="NBR_0001301201-mRNA-1"/>
    </source>
</evidence>
<dbReference type="PANTHER" id="PTHR45785:SF2">
    <property type="entry name" value="COMPLEMENT FACTOR H-RELATED"/>
    <property type="match status" value="1"/>
</dbReference>
<feature type="domain" description="Sushi" evidence="6">
    <location>
        <begin position="467"/>
        <end position="526"/>
    </location>
</feature>
<evidence type="ECO:0000256" key="1">
    <source>
        <dbReference type="ARBA" id="ARBA00004328"/>
    </source>
</evidence>
<sequence>MLLLLLLLTVSGVLSQLRDCPPFPVPKVGDIFYTSKSPSSSYPTLTMASLVCNEGFPFAGGCPMVGAPARGNVMYSNGLTVPMVPNGTNATLNCTFGPLEGISTMTCNNGSWIPDRFGQCPNATVSGAITAACISNAWAPSTLGTCGAMDDNSGVSYCSPLQAPAEGSIILSKGTLDFPVQSGVVAQLRHLTGANRRALAQNAYAVAMISSTMGIYNNNVFRRDVGPVVSRDVHGHDEYNRACYMPPANVLVLVMGTCEWVTPPPGNSELTCTNGRWIPPTFGTCAGAPGATAGAPCKPLTPSPNMGLIYRTDDRYRMGTVTQNLDHGTVLTVKCFNGTLSGACWPVLPPLGATLSYSSGNGLGLQSEGTTVTANCTNHAEIKGASVLVCVGNQWDPSSFGTCPLTSGNGIGLQSEGTTVTANCSNNAEIKGASVLVCVDGKWDPPSFGTCPLSATLPGLPGGDGSCLSVLPPLGGTVSFSSVSELGLRRNGTTATAKCNNNVEIEGASVLVCVGGKWDPPSFGTCPLSASLPGLATGGGSCLSILPPLGGTVSFSSGSNLGWRSEGTTATAKCNNNVEIKGASVLTCVGGRWDPSSFGTCPTMDVLAAGGEFVLLVGQCWPLLPPIGANISYSSRNSFGLQKHGTIAKLKCNNNAEVSNGASVAVCVNGRWDPSLFGSCLSGIGIVGLSNNSCLFGFIAPLNGRVTYSSTSLPYPAGTEAVLVCNSGYVVHGNRTAKCRNGAFSALGTCVPSTAV</sequence>
<feature type="signal peptide" evidence="5">
    <location>
        <begin position="1"/>
        <end position="15"/>
    </location>
</feature>
<keyword evidence="2" id="KW-0768">Sushi</keyword>
<dbReference type="Gene3D" id="2.10.70.10">
    <property type="entry name" value="Complement Module, domain 1"/>
    <property type="match status" value="1"/>
</dbReference>
<evidence type="ECO:0000256" key="5">
    <source>
        <dbReference type="SAM" id="SignalP"/>
    </source>
</evidence>
<feature type="domain" description="Sushi" evidence="6">
    <location>
        <begin position="694"/>
        <end position="750"/>
    </location>
</feature>
<feature type="domain" description="Sushi" evidence="6">
    <location>
        <begin position="542"/>
        <end position="601"/>
    </location>
</feature>
<dbReference type="SUPFAM" id="SSF57535">
    <property type="entry name" value="Complement control module/SCR domain"/>
    <property type="match status" value="2"/>
</dbReference>
<feature type="domain" description="Sushi" evidence="6">
    <location>
        <begin position="62"/>
        <end position="120"/>
    </location>
</feature>
<dbReference type="PANTHER" id="PTHR45785">
    <property type="entry name" value="COMPLEMENT FACTOR H-RELATED"/>
    <property type="match status" value="1"/>
</dbReference>
<keyword evidence="3 5" id="KW-0732">Signal</keyword>
<feature type="domain" description="Sushi" evidence="6">
    <location>
        <begin position="344"/>
        <end position="403"/>
    </location>
</feature>
<keyword evidence="4" id="KW-1015">Disulfide bond</keyword>
<reference evidence="7 8" key="2">
    <citation type="submission" date="2018-11" db="EMBL/GenBank/DDBJ databases">
        <authorList>
            <consortium name="Pathogen Informatics"/>
        </authorList>
    </citation>
    <scope>NUCLEOTIDE SEQUENCE [LARGE SCALE GENOMIC DNA]</scope>
</reference>
<accession>A0A158R136</accession>
<evidence type="ECO:0000259" key="6">
    <source>
        <dbReference type="SMART" id="SM00032"/>
    </source>
</evidence>
<dbReference type="WBParaSite" id="NBR_0001301201-mRNA-1">
    <property type="protein sequence ID" value="NBR_0001301201-mRNA-1"/>
    <property type="gene ID" value="NBR_0001301201"/>
</dbReference>
<dbReference type="STRING" id="27835.A0A158R136"/>
<evidence type="ECO:0000256" key="3">
    <source>
        <dbReference type="ARBA" id="ARBA00022729"/>
    </source>
</evidence>
<evidence type="ECO:0000256" key="4">
    <source>
        <dbReference type="ARBA" id="ARBA00023157"/>
    </source>
</evidence>
<evidence type="ECO:0000313" key="7">
    <source>
        <dbReference type="EMBL" id="VDL76602.1"/>
    </source>
</evidence>
<comment type="subcellular location">
    <subcellularLocation>
        <location evidence="1">Virion</location>
    </subcellularLocation>
</comment>
<protein>
    <submittedName>
        <fullName evidence="9">Sushi domain-containing protein</fullName>
    </submittedName>
</protein>
<dbReference type="Pfam" id="PF00084">
    <property type="entry name" value="Sushi"/>
    <property type="match status" value="1"/>
</dbReference>
<dbReference type="EMBL" id="UYSL01020917">
    <property type="protein sequence ID" value="VDL76602.1"/>
    <property type="molecule type" value="Genomic_DNA"/>
</dbReference>
<reference evidence="9" key="1">
    <citation type="submission" date="2016-04" db="UniProtKB">
        <authorList>
            <consortium name="WormBaseParasite"/>
        </authorList>
    </citation>
    <scope>IDENTIFICATION</scope>
</reference>
<dbReference type="InterPro" id="IPR035976">
    <property type="entry name" value="Sushi/SCR/CCP_sf"/>
</dbReference>
<keyword evidence="8" id="KW-1185">Reference proteome</keyword>
<feature type="domain" description="Sushi" evidence="6">
    <location>
        <begin position="620"/>
        <end position="680"/>
    </location>
</feature>
<feature type="chain" id="PRO_5043135748" evidence="5">
    <location>
        <begin position="16"/>
        <end position="756"/>
    </location>
</feature>
<dbReference type="CDD" id="cd00033">
    <property type="entry name" value="CCP"/>
    <property type="match status" value="1"/>
</dbReference>